<gene>
    <name evidence="5" type="ORF">GSOID_T00013291001</name>
</gene>
<dbReference type="GO" id="GO:0000785">
    <property type="term" value="C:chromatin"/>
    <property type="evidence" value="ECO:0007669"/>
    <property type="project" value="TreeGrafter"/>
</dbReference>
<dbReference type="InterPro" id="IPR009057">
    <property type="entry name" value="Homeodomain-like_sf"/>
</dbReference>
<evidence type="ECO:0000259" key="4">
    <source>
        <dbReference type="PROSITE" id="PS51293"/>
    </source>
</evidence>
<feature type="compositionally biased region" description="Polar residues" evidence="2">
    <location>
        <begin position="707"/>
        <end position="725"/>
    </location>
</feature>
<feature type="compositionally biased region" description="Low complexity" evidence="2">
    <location>
        <begin position="608"/>
        <end position="621"/>
    </location>
</feature>
<keyword evidence="6" id="KW-1185">Reference proteome</keyword>
<name>E4WZD6_OIKDI</name>
<dbReference type="GO" id="GO:0005654">
    <property type="term" value="C:nucleoplasm"/>
    <property type="evidence" value="ECO:0007669"/>
    <property type="project" value="UniProtKB-ARBA"/>
</dbReference>
<organism evidence="5">
    <name type="scientific">Oikopleura dioica</name>
    <name type="common">Tunicate</name>
    <dbReference type="NCBI Taxonomy" id="34765"/>
    <lineage>
        <taxon>Eukaryota</taxon>
        <taxon>Metazoa</taxon>
        <taxon>Chordata</taxon>
        <taxon>Tunicata</taxon>
        <taxon>Appendicularia</taxon>
        <taxon>Copelata</taxon>
        <taxon>Oikopleuridae</taxon>
        <taxon>Oikopleura</taxon>
    </lineage>
</organism>
<sequence>MDKGLSSAYKSPNVSNRYSSYATSDAGSTSSHHSASMGSSKGANASFRPSIMSSMKMQEQELRSESPLNAAFQLNASRSFNTFGDYLKNPRSIAPYDASQQRRSVLQRRPSILFSFLIFNKFIFLEPELKIPYQNRVKMASESECSDKKEKILKDLKKVEEEIEKTETAIKHKRIQKKELQDNIKNPANPSEKEKEEINEEEDLEPWQEIYAANRRQAAKSHAKGLSFLNPALTETGLGFRGILPQYNQPFDSARIQKLQVEMKAFKPRLLAYMSRKKRLEKKRDTIMSKKYDEDLKKWTLATERKMNSSRIRAMAQRHRECFEKMFPDLKKQRENQERLKRTANRESARSEAELNEVMESLQAKENRLKKMKQQAVVVPPLLSADERRFQVLDTTGRIDDPVELYKETCKDNPVWTEKEKAAFKREYVNHPKQWHIISSLIPGGKKTVSDCVKYYYSSKKKEEYKKLVRASKRKLAPGRHPKKRPDPALAANTDDQLTATKTRFGRKTAIWKEEEVESFKNAFREFGESWSKVSEAVCRVPKSNRDAEACKNFFKNIGTCRKYKLKDVLKEHLASKEVKKEAKEEPEETFDEKSKVKDEPVSPPKPASSSSAPGTPPTSSQKGGSLLTSKVQPNSVSPKALELFLPAGVSLPSNSTRSESPKSASGWTPGKPGSRPTTPVASRVGSAAVSPIVLPVPINVAAIPSRPSTPSQKSAQSQDIKGMG</sequence>
<evidence type="ECO:0000313" key="6">
    <source>
        <dbReference type="Proteomes" id="UP000001307"/>
    </source>
</evidence>
<feature type="region of interest" description="Disordered" evidence="2">
    <location>
        <begin position="702"/>
        <end position="725"/>
    </location>
</feature>
<dbReference type="AlphaFoldDB" id="E4WZD6"/>
<feature type="region of interest" description="Disordered" evidence="2">
    <location>
        <begin position="578"/>
        <end position="635"/>
    </location>
</feature>
<dbReference type="PANTHER" id="PTHR13992:SF39">
    <property type="entry name" value="SMRTER, ISOFORM G"/>
    <property type="match status" value="1"/>
</dbReference>
<dbReference type="EMBL" id="FN653019">
    <property type="protein sequence ID" value="CBY22532.1"/>
    <property type="molecule type" value="Genomic_DNA"/>
</dbReference>
<dbReference type="InParanoid" id="E4WZD6"/>
<dbReference type="Proteomes" id="UP000001307">
    <property type="component" value="Unassembled WGS sequence"/>
</dbReference>
<dbReference type="OrthoDB" id="10258692at2759"/>
<dbReference type="GO" id="GO:0032991">
    <property type="term" value="C:protein-containing complex"/>
    <property type="evidence" value="ECO:0007669"/>
    <property type="project" value="UniProtKB-ARBA"/>
</dbReference>
<dbReference type="PANTHER" id="PTHR13992">
    <property type="entry name" value="NUCLEAR RECEPTOR CO-REPRESSOR RELATED NCOR"/>
    <property type="match status" value="1"/>
</dbReference>
<feature type="domain" description="SANT" evidence="4">
    <location>
        <begin position="411"/>
        <end position="464"/>
    </location>
</feature>
<feature type="compositionally biased region" description="Polar residues" evidence="2">
    <location>
        <begin position="622"/>
        <end position="635"/>
    </location>
</feature>
<feature type="region of interest" description="Disordered" evidence="2">
    <location>
        <begin position="177"/>
        <end position="200"/>
    </location>
</feature>
<protein>
    <submittedName>
        <fullName evidence="5">Uncharacterized protein</fullName>
    </submittedName>
</protein>
<feature type="compositionally biased region" description="Basic and acidic residues" evidence="2">
    <location>
        <begin position="592"/>
        <end position="601"/>
    </location>
</feature>
<dbReference type="PROSITE" id="PS51293">
    <property type="entry name" value="SANT"/>
    <property type="match status" value="1"/>
</dbReference>
<dbReference type="GO" id="GO:0006357">
    <property type="term" value="P:regulation of transcription by RNA polymerase II"/>
    <property type="evidence" value="ECO:0007669"/>
    <property type="project" value="TreeGrafter"/>
</dbReference>
<dbReference type="InterPro" id="IPR017884">
    <property type="entry name" value="SANT_dom"/>
</dbReference>
<dbReference type="InterPro" id="IPR001005">
    <property type="entry name" value="SANT/Myb"/>
</dbReference>
<reference evidence="5" key="1">
    <citation type="journal article" date="2010" name="Science">
        <title>Plasticity of animal genome architecture unmasked by rapid evolution of a pelagic tunicate.</title>
        <authorList>
            <person name="Denoeud F."/>
            <person name="Henriet S."/>
            <person name="Mungpakdee S."/>
            <person name="Aury J.M."/>
            <person name="Da Silva C."/>
            <person name="Brinkmann H."/>
            <person name="Mikhaleva J."/>
            <person name="Olsen L.C."/>
            <person name="Jubin C."/>
            <person name="Canestro C."/>
            <person name="Bouquet J.M."/>
            <person name="Danks G."/>
            <person name="Poulain J."/>
            <person name="Campsteijn C."/>
            <person name="Adamski M."/>
            <person name="Cross I."/>
            <person name="Yadetie F."/>
            <person name="Muffato M."/>
            <person name="Louis A."/>
            <person name="Butcher S."/>
            <person name="Tsagkogeorga G."/>
            <person name="Konrad A."/>
            <person name="Singh S."/>
            <person name="Jensen M.F."/>
            <person name="Cong E.H."/>
            <person name="Eikeseth-Otteraa H."/>
            <person name="Noel B."/>
            <person name="Anthouard V."/>
            <person name="Porcel B.M."/>
            <person name="Kachouri-Lafond R."/>
            <person name="Nishino A."/>
            <person name="Ugolini M."/>
            <person name="Chourrout P."/>
            <person name="Nishida H."/>
            <person name="Aasland R."/>
            <person name="Huzurbazar S."/>
            <person name="Westhof E."/>
            <person name="Delsuc F."/>
            <person name="Lehrach H."/>
            <person name="Reinhardt R."/>
            <person name="Weissenbach J."/>
            <person name="Roy S.W."/>
            <person name="Artiguenave F."/>
            <person name="Postlethwait J.H."/>
            <person name="Manak J.R."/>
            <person name="Thompson E.M."/>
            <person name="Jaillon O."/>
            <person name="Du Pasquier L."/>
            <person name="Boudinot P."/>
            <person name="Liberles D.A."/>
            <person name="Volff J.N."/>
            <person name="Philippe H."/>
            <person name="Lenhard B."/>
            <person name="Roest Crollius H."/>
            <person name="Wincker P."/>
            <person name="Chourrout D."/>
        </authorList>
    </citation>
    <scope>NUCLEOTIDE SEQUENCE [LARGE SCALE GENOMIC DNA]</scope>
</reference>
<feature type="compositionally biased region" description="Basic and acidic residues" evidence="2">
    <location>
        <begin position="334"/>
        <end position="353"/>
    </location>
</feature>
<dbReference type="Pfam" id="PF00249">
    <property type="entry name" value="Myb_DNA-binding"/>
    <property type="match status" value="2"/>
</dbReference>
<proteinExistence type="inferred from homology"/>
<comment type="similarity">
    <text evidence="1">Belongs to the N-CoR nuclear receptor corepressors family.</text>
</comment>
<feature type="compositionally biased region" description="Polar residues" evidence="2">
    <location>
        <begin position="652"/>
        <end position="667"/>
    </location>
</feature>
<dbReference type="CDD" id="cd00167">
    <property type="entry name" value="SANT"/>
    <property type="match status" value="1"/>
</dbReference>
<evidence type="ECO:0000256" key="2">
    <source>
        <dbReference type="SAM" id="MobiDB-lite"/>
    </source>
</evidence>
<feature type="region of interest" description="Disordered" evidence="2">
    <location>
        <begin position="334"/>
        <end position="354"/>
    </location>
</feature>
<feature type="region of interest" description="Disordered" evidence="2">
    <location>
        <begin position="650"/>
        <end position="689"/>
    </location>
</feature>
<feature type="region of interest" description="Disordered" evidence="2">
    <location>
        <begin position="20"/>
        <end position="44"/>
    </location>
</feature>
<feature type="region of interest" description="Disordered" evidence="2">
    <location>
        <begin position="471"/>
        <end position="492"/>
    </location>
</feature>
<dbReference type="Gene3D" id="1.10.10.60">
    <property type="entry name" value="Homeodomain-like"/>
    <property type="match status" value="2"/>
</dbReference>
<dbReference type="InterPro" id="IPR051571">
    <property type="entry name" value="N-CoR_corepressor"/>
</dbReference>
<accession>E4WZD6</accession>
<evidence type="ECO:0000313" key="5">
    <source>
        <dbReference type="EMBL" id="CBY22532.1"/>
    </source>
</evidence>
<feature type="compositionally biased region" description="Low complexity" evidence="2">
    <location>
        <begin position="23"/>
        <end position="40"/>
    </location>
</feature>
<evidence type="ECO:0000259" key="3">
    <source>
        <dbReference type="PROSITE" id="PS50090"/>
    </source>
</evidence>
<dbReference type="PROSITE" id="PS50090">
    <property type="entry name" value="MYB_LIKE"/>
    <property type="match status" value="1"/>
</dbReference>
<dbReference type="SUPFAM" id="SSF46689">
    <property type="entry name" value="Homeodomain-like"/>
    <property type="match status" value="2"/>
</dbReference>
<evidence type="ECO:0000256" key="1">
    <source>
        <dbReference type="ARBA" id="ARBA00010097"/>
    </source>
</evidence>
<feature type="compositionally biased region" description="Basic residues" evidence="2">
    <location>
        <begin position="471"/>
        <end position="484"/>
    </location>
</feature>
<dbReference type="SMART" id="SM00717">
    <property type="entry name" value="SANT"/>
    <property type="match status" value="2"/>
</dbReference>
<feature type="domain" description="Myb-like" evidence="3">
    <location>
        <begin position="504"/>
        <end position="559"/>
    </location>
</feature>